<feature type="region of interest" description="Disordered" evidence="1">
    <location>
        <begin position="1"/>
        <end position="220"/>
    </location>
</feature>
<feature type="non-terminal residue" evidence="2">
    <location>
        <position position="1"/>
    </location>
</feature>
<proteinExistence type="predicted"/>
<feature type="compositionally biased region" description="Basic and acidic residues" evidence="1">
    <location>
        <begin position="387"/>
        <end position="416"/>
    </location>
</feature>
<gene>
    <name evidence="2" type="ORF">M9458_045585</name>
</gene>
<feature type="compositionally biased region" description="Basic and acidic residues" evidence="1">
    <location>
        <begin position="139"/>
        <end position="156"/>
    </location>
</feature>
<feature type="compositionally biased region" description="Polar residues" evidence="1">
    <location>
        <begin position="552"/>
        <end position="565"/>
    </location>
</feature>
<organism evidence="2 3">
    <name type="scientific">Cirrhinus mrigala</name>
    <name type="common">Mrigala</name>
    <dbReference type="NCBI Taxonomy" id="683832"/>
    <lineage>
        <taxon>Eukaryota</taxon>
        <taxon>Metazoa</taxon>
        <taxon>Chordata</taxon>
        <taxon>Craniata</taxon>
        <taxon>Vertebrata</taxon>
        <taxon>Euteleostomi</taxon>
        <taxon>Actinopterygii</taxon>
        <taxon>Neopterygii</taxon>
        <taxon>Teleostei</taxon>
        <taxon>Ostariophysi</taxon>
        <taxon>Cypriniformes</taxon>
        <taxon>Cyprinidae</taxon>
        <taxon>Labeoninae</taxon>
        <taxon>Labeonini</taxon>
        <taxon>Cirrhinus</taxon>
    </lineage>
</organism>
<feature type="compositionally biased region" description="Polar residues" evidence="1">
    <location>
        <begin position="1"/>
        <end position="12"/>
    </location>
</feature>
<feature type="compositionally biased region" description="Basic and acidic residues" evidence="1">
    <location>
        <begin position="281"/>
        <end position="294"/>
    </location>
</feature>
<protein>
    <submittedName>
        <fullName evidence="2">Uncharacterized protein</fullName>
    </submittedName>
</protein>
<feature type="compositionally biased region" description="Acidic residues" evidence="1">
    <location>
        <begin position="72"/>
        <end position="84"/>
    </location>
</feature>
<accession>A0ABD0N7M4</accession>
<feature type="compositionally biased region" description="Acidic residues" evidence="1">
    <location>
        <begin position="33"/>
        <end position="56"/>
    </location>
</feature>
<dbReference type="EMBL" id="JAMKFB020000023">
    <property type="protein sequence ID" value="KAL0157509.1"/>
    <property type="molecule type" value="Genomic_DNA"/>
</dbReference>
<feature type="compositionally biased region" description="Polar residues" evidence="1">
    <location>
        <begin position="205"/>
        <end position="220"/>
    </location>
</feature>
<feature type="region of interest" description="Disordered" evidence="1">
    <location>
        <begin position="269"/>
        <end position="294"/>
    </location>
</feature>
<dbReference type="Proteomes" id="UP001529510">
    <property type="component" value="Unassembled WGS sequence"/>
</dbReference>
<feature type="compositionally biased region" description="Polar residues" evidence="1">
    <location>
        <begin position="104"/>
        <end position="126"/>
    </location>
</feature>
<comment type="caution">
    <text evidence="2">The sequence shown here is derived from an EMBL/GenBank/DDBJ whole genome shotgun (WGS) entry which is preliminary data.</text>
</comment>
<keyword evidence="3" id="KW-1185">Reference proteome</keyword>
<feature type="non-terminal residue" evidence="2">
    <location>
        <position position="581"/>
    </location>
</feature>
<feature type="region of interest" description="Disordered" evidence="1">
    <location>
        <begin position="521"/>
        <end position="581"/>
    </location>
</feature>
<feature type="compositionally biased region" description="Basic and acidic residues" evidence="1">
    <location>
        <begin position="85"/>
        <end position="101"/>
    </location>
</feature>
<feature type="compositionally biased region" description="Basic and acidic residues" evidence="1">
    <location>
        <begin position="533"/>
        <end position="548"/>
    </location>
</feature>
<dbReference type="AlphaFoldDB" id="A0ABD0N7M4"/>
<feature type="compositionally biased region" description="Basic and acidic residues" evidence="1">
    <location>
        <begin position="59"/>
        <end position="71"/>
    </location>
</feature>
<evidence type="ECO:0000313" key="3">
    <source>
        <dbReference type="Proteomes" id="UP001529510"/>
    </source>
</evidence>
<evidence type="ECO:0000256" key="1">
    <source>
        <dbReference type="SAM" id="MobiDB-lite"/>
    </source>
</evidence>
<reference evidence="2 3" key="1">
    <citation type="submission" date="2024-05" db="EMBL/GenBank/DDBJ databases">
        <title>Genome sequencing and assembly of Indian major carp, Cirrhinus mrigala (Hamilton, 1822).</title>
        <authorList>
            <person name="Mohindra V."/>
            <person name="Chowdhury L.M."/>
            <person name="Lal K."/>
            <person name="Jena J.K."/>
        </authorList>
    </citation>
    <scope>NUCLEOTIDE SEQUENCE [LARGE SCALE GENOMIC DNA]</scope>
    <source>
        <strain evidence="2">CM1030</strain>
        <tissue evidence="2">Blood</tissue>
    </source>
</reference>
<evidence type="ECO:0000313" key="2">
    <source>
        <dbReference type="EMBL" id="KAL0157509.1"/>
    </source>
</evidence>
<feature type="region of interest" description="Disordered" evidence="1">
    <location>
        <begin position="314"/>
        <end position="472"/>
    </location>
</feature>
<sequence>AAQANISRTSGSPAEAQSEALVHVAKKPKISVDDELEDGELRSEEEDESTEDEDAVNDNTEKKIPVMHHNDDEDETDDDDDSDKEELQENKSLEVEMKDCPPHNNVQDAQVDDGNQNKVIPVNITSKIEEDMTVSQDPEEAHNTDDGKIQCEDSKLDVSPPTRQENISSHAGLPEVDGVQHKTGDGEEELQENKSLEVEMKDCPPQNSVQDAQADDGNQNKVNISRKIEEIMVSQDHEAETLTDDGRSQCKDNKFDVSPHKVDLVNINSKTEETVVSQDPEEAHNTETFTDDGRIQCEDNKFDISPHECQKNINSHAGLTEDDGVQHKTGDGEEDLQGNENLKVEMKDCPPHNSVEDAQVDDGNQNKVDLVNINSKTEETMVSQDPEEAHNTETFTDDGRIQCEDSKLDVSPHECQENINSNAGLPEVDGVQDKTGDGEDLQGNENLEVEMKDCPPHNSVEDAQVDDGNQNKVVPVNINSKTEELMTVSQDHEAETCTDDGRIQCEDNKLDVLSHGCQENINSNAGLPEDDGVQDKNAESDANHDQEGKFIMSSSCERSDMSQIEGQEKILEENTNVYLNE</sequence>
<feature type="compositionally biased region" description="Polar residues" evidence="1">
    <location>
        <begin position="362"/>
        <end position="383"/>
    </location>
</feature>
<feature type="compositionally biased region" description="Basic and acidic residues" evidence="1">
    <location>
        <begin position="178"/>
        <end position="202"/>
    </location>
</feature>
<name>A0ABD0N7M4_CIRMR</name>